<sequence length="110" mass="11190">MAQALPRRRNRLALALGVGQLLLAVPMLLPIVLCALVVGTYGLALGGLTGLVFPLLLVGGPLLGLGLAALIARAQKLPGETAFAVMSSGLLLGASVVNFGWLHQAGVAWV</sequence>
<reference evidence="3" key="1">
    <citation type="submission" date="2022-12" db="EMBL/GenBank/DDBJ databases">
        <authorList>
            <person name="Mo P."/>
        </authorList>
    </citation>
    <scope>NUCLEOTIDE SEQUENCE [LARGE SCALE GENOMIC DNA]</scope>
    <source>
        <strain evidence="3">HUAS 3-15</strain>
    </source>
</reference>
<keyword evidence="1" id="KW-0472">Membrane</keyword>
<proteinExistence type="predicted"/>
<evidence type="ECO:0000313" key="2">
    <source>
        <dbReference type="EMBL" id="WBP86448.1"/>
    </source>
</evidence>
<accession>A0ABY7Q165</accession>
<feature type="transmembrane region" description="Helical" evidence="1">
    <location>
        <begin position="51"/>
        <end position="71"/>
    </location>
</feature>
<evidence type="ECO:0000256" key="1">
    <source>
        <dbReference type="SAM" id="Phobius"/>
    </source>
</evidence>
<feature type="transmembrane region" description="Helical" evidence="1">
    <location>
        <begin position="12"/>
        <end position="39"/>
    </location>
</feature>
<dbReference type="EMBL" id="CP115450">
    <property type="protein sequence ID" value="WBP86448.1"/>
    <property type="molecule type" value="Genomic_DNA"/>
</dbReference>
<evidence type="ECO:0000313" key="3">
    <source>
        <dbReference type="Proteomes" id="UP001212821"/>
    </source>
</evidence>
<keyword evidence="1" id="KW-1133">Transmembrane helix</keyword>
<dbReference type="Proteomes" id="UP001212821">
    <property type="component" value="Chromosome"/>
</dbReference>
<name>A0ABY7Q165_9ACTN</name>
<organism evidence="2 3">
    <name type="scientific">Kitasatospora cathayae</name>
    <dbReference type="NCBI Taxonomy" id="3004092"/>
    <lineage>
        <taxon>Bacteria</taxon>
        <taxon>Bacillati</taxon>
        <taxon>Actinomycetota</taxon>
        <taxon>Actinomycetes</taxon>
        <taxon>Kitasatosporales</taxon>
        <taxon>Streptomycetaceae</taxon>
        <taxon>Kitasatospora</taxon>
    </lineage>
</organism>
<gene>
    <name evidence="2" type="ORF">O1G21_11775</name>
</gene>
<dbReference type="RefSeq" id="WP_270143114.1">
    <property type="nucleotide sequence ID" value="NZ_CP115450.1"/>
</dbReference>
<keyword evidence="3" id="KW-1185">Reference proteome</keyword>
<protein>
    <recommendedName>
        <fullName evidence="4">MFS transporter</fullName>
    </recommendedName>
</protein>
<keyword evidence="1" id="KW-0812">Transmembrane</keyword>
<evidence type="ECO:0008006" key="4">
    <source>
        <dbReference type="Google" id="ProtNLM"/>
    </source>
</evidence>
<feature type="transmembrane region" description="Helical" evidence="1">
    <location>
        <begin position="83"/>
        <end position="102"/>
    </location>
</feature>